<dbReference type="InterPro" id="IPR029058">
    <property type="entry name" value="AB_hydrolase_fold"/>
</dbReference>
<dbReference type="GO" id="GO:0016787">
    <property type="term" value="F:hydrolase activity"/>
    <property type="evidence" value="ECO:0007669"/>
    <property type="project" value="UniProtKB-KW"/>
</dbReference>
<comment type="caution">
    <text evidence="2">The sequence shown here is derived from an EMBL/GenBank/DDBJ whole genome shotgun (WGS) entry which is preliminary data.</text>
</comment>
<dbReference type="EMBL" id="BMFJ01000004">
    <property type="protein sequence ID" value="GGE50967.1"/>
    <property type="molecule type" value="Genomic_DNA"/>
</dbReference>
<dbReference type="SUPFAM" id="SSF53474">
    <property type="entry name" value="alpha/beta-Hydrolases"/>
    <property type="match status" value="1"/>
</dbReference>
<keyword evidence="2" id="KW-0378">Hydrolase</keyword>
<dbReference type="PANTHER" id="PTHR43798:SF33">
    <property type="entry name" value="HYDROLASE, PUTATIVE (AFU_ORTHOLOGUE AFUA_2G14860)-RELATED"/>
    <property type="match status" value="1"/>
</dbReference>
<dbReference type="PANTHER" id="PTHR43798">
    <property type="entry name" value="MONOACYLGLYCEROL LIPASE"/>
    <property type="match status" value="1"/>
</dbReference>
<dbReference type="Gene3D" id="3.40.50.1820">
    <property type="entry name" value="alpha/beta hydrolase"/>
    <property type="match status" value="1"/>
</dbReference>
<accession>A0A917EJG7</accession>
<keyword evidence="3" id="KW-1185">Reference proteome</keyword>
<dbReference type="InterPro" id="IPR000073">
    <property type="entry name" value="AB_hydrolase_1"/>
</dbReference>
<dbReference type="InterPro" id="IPR050266">
    <property type="entry name" value="AB_hydrolase_sf"/>
</dbReference>
<proteinExistence type="predicted"/>
<protein>
    <submittedName>
        <fullName evidence="2">4,5-9,10-diseco-3-hydroxy-5,9, 17-trioxoandrosta-1(10),2-diene-4-oate hydrolase</fullName>
    </submittedName>
</protein>
<gene>
    <name evidence="2" type="ORF">GCM10011360_42440</name>
</gene>
<reference evidence="3" key="1">
    <citation type="journal article" date="2019" name="Int. J. Syst. Evol. Microbiol.">
        <title>The Global Catalogue of Microorganisms (GCM) 10K type strain sequencing project: providing services to taxonomists for standard genome sequencing and annotation.</title>
        <authorList>
            <consortium name="The Broad Institute Genomics Platform"/>
            <consortium name="The Broad Institute Genome Sequencing Center for Infectious Disease"/>
            <person name="Wu L."/>
            <person name="Ma J."/>
        </authorList>
    </citation>
    <scope>NUCLEOTIDE SEQUENCE [LARGE SCALE GENOMIC DNA]</scope>
    <source>
        <strain evidence="3">CGMCC 1.12664</strain>
    </source>
</reference>
<evidence type="ECO:0000313" key="3">
    <source>
        <dbReference type="Proteomes" id="UP000612855"/>
    </source>
</evidence>
<sequence length="283" mass="30433">MLDLPDALCRPDAQLDGLRDTARTRVTGPEGARIHWTEWGQGPVLVMLHGAYGSWPHFVRNIAAFAQDHRVLIPDIPGYGLSDMPVGLPSMVGIGRQVAAGLDDLIGVDTPYRLVGFSFGGGVAGRLMVDHRGRQSHVLLAAPAGIASAHVPPMKSIRGRVGEDLADAIAFNLRSIMFARDDTLGPQAMRIQHECASVAQLRVEKVDWGPGLGAAVPGFAGHLMAVWGDADSFTKPGEVPDRPGQIRAWNPAAETHVLPATGHWLQYENAEGFNALLRDLLCR</sequence>
<dbReference type="Pfam" id="PF12697">
    <property type="entry name" value="Abhydrolase_6"/>
    <property type="match status" value="1"/>
</dbReference>
<feature type="domain" description="AB hydrolase-1" evidence="1">
    <location>
        <begin position="45"/>
        <end position="275"/>
    </location>
</feature>
<dbReference type="Proteomes" id="UP000612855">
    <property type="component" value="Unassembled WGS sequence"/>
</dbReference>
<dbReference type="GO" id="GO:0016020">
    <property type="term" value="C:membrane"/>
    <property type="evidence" value="ECO:0007669"/>
    <property type="project" value="TreeGrafter"/>
</dbReference>
<evidence type="ECO:0000313" key="2">
    <source>
        <dbReference type="EMBL" id="GGE50967.1"/>
    </source>
</evidence>
<evidence type="ECO:0000259" key="1">
    <source>
        <dbReference type="Pfam" id="PF12697"/>
    </source>
</evidence>
<name>A0A917EJG7_9RHOB</name>
<dbReference type="PRINTS" id="PR00111">
    <property type="entry name" value="ABHYDROLASE"/>
</dbReference>
<organism evidence="2 3">
    <name type="scientific">Primorskyibacter flagellatus</name>
    <dbReference type="NCBI Taxonomy" id="1387277"/>
    <lineage>
        <taxon>Bacteria</taxon>
        <taxon>Pseudomonadati</taxon>
        <taxon>Pseudomonadota</taxon>
        <taxon>Alphaproteobacteria</taxon>
        <taxon>Rhodobacterales</taxon>
        <taxon>Roseobacteraceae</taxon>
        <taxon>Primorskyibacter</taxon>
    </lineage>
</organism>
<dbReference type="RefSeq" id="WP_188479731.1">
    <property type="nucleotide sequence ID" value="NZ_BMFJ01000004.1"/>
</dbReference>
<dbReference type="AlphaFoldDB" id="A0A917EJG7"/>